<dbReference type="STRING" id="1748243.Tel_00505"/>
<dbReference type="EMBL" id="CP013099">
    <property type="protein sequence ID" value="ALP51741.1"/>
    <property type="molecule type" value="Genomic_DNA"/>
</dbReference>
<dbReference type="Gene3D" id="1.10.760.10">
    <property type="entry name" value="Cytochrome c-like domain"/>
    <property type="match status" value="1"/>
</dbReference>
<dbReference type="SUPFAM" id="SSF46626">
    <property type="entry name" value="Cytochrome c"/>
    <property type="match status" value="1"/>
</dbReference>
<dbReference type="KEGG" id="tee:Tel_00505"/>
<protein>
    <recommendedName>
        <fullName evidence="3">Cytochrome c domain-containing protein</fullName>
    </recommendedName>
</protein>
<dbReference type="AlphaFoldDB" id="A0A0S2T970"/>
<dbReference type="Proteomes" id="UP000055136">
    <property type="component" value="Chromosome"/>
</dbReference>
<organism evidence="1 2">
    <name type="scientific">Candidatus Tenderia electrophaga</name>
    <dbReference type="NCBI Taxonomy" id="1748243"/>
    <lineage>
        <taxon>Bacteria</taxon>
        <taxon>Pseudomonadati</taxon>
        <taxon>Pseudomonadota</taxon>
        <taxon>Gammaproteobacteria</taxon>
        <taxon>Candidatus Tenderiales</taxon>
        <taxon>Candidatus Tenderiaceae</taxon>
        <taxon>Candidatus Tenderia</taxon>
    </lineage>
</organism>
<proteinExistence type="predicted"/>
<name>A0A0S2T970_9GAMM</name>
<evidence type="ECO:0000313" key="2">
    <source>
        <dbReference type="Proteomes" id="UP000055136"/>
    </source>
</evidence>
<reference evidence="1" key="1">
    <citation type="submission" date="2015-10" db="EMBL/GenBank/DDBJ databases">
        <title>Description of Candidatus Tenderia electrophaga gen. nov, sp. nov., an Uncultivated Electroautotroph from a Biocathode Enrichment.</title>
        <authorList>
            <person name="Eddie B.J."/>
            <person name="Malanoski A.P."/>
            <person name="Wang Z."/>
            <person name="Hall R.J."/>
            <person name="Oh S.D."/>
            <person name="Heiner C."/>
            <person name="Lin B."/>
            <person name="Strycharz-Glaven S.M."/>
        </authorList>
    </citation>
    <scope>NUCLEOTIDE SEQUENCE [LARGE SCALE GENOMIC DNA]</scope>
    <source>
        <strain evidence="1">NRL1</strain>
    </source>
</reference>
<evidence type="ECO:0000313" key="1">
    <source>
        <dbReference type="EMBL" id="ALP51741.1"/>
    </source>
</evidence>
<keyword evidence="2" id="KW-1185">Reference proteome</keyword>
<evidence type="ECO:0008006" key="3">
    <source>
        <dbReference type="Google" id="ProtNLM"/>
    </source>
</evidence>
<accession>A0A0S2T970</accession>
<dbReference type="GO" id="GO:0020037">
    <property type="term" value="F:heme binding"/>
    <property type="evidence" value="ECO:0007669"/>
    <property type="project" value="InterPro"/>
</dbReference>
<dbReference type="InterPro" id="IPR036909">
    <property type="entry name" value="Cyt_c-like_dom_sf"/>
</dbReference>
<dbReference type="GO" id="GO:0009055">
    <property type="term" value="F:electron transfer activity"/>
    <property type="evidence" value="ECO:0007669"/>
    <property type="project" value="InterPro"/>
</dbReference>
<gene>
    <name evidence="1" type="ORF">Tel_00505</name>
</gene>
<sequence length="89" mass="10218">MLPLLLIACELPQQSSHTVLPASDSKGAQLMKKYCSDCHAPPSPAAHTAKEWPNVIYRMQERRRMKAYTLIDENEERLLLDYLKEFAKS</sequence>